<protein>
    <submittedName>
        <fullName evidence="2">Chalcone isomerase family protein</fullName>
    </submittedName>
</protein>
<dbReference type="EMBL" id="JAODYH010000007">
    <property type="protein sequence ID" value="MCT9812232.1"/>
    <property type="molecule type" value="Genomic_DNA"/>
</dbReference>
<keyword evidence="3" id="KW-1185">Reference proteome</keyword>
<accession>A0ABT2PP30</accession>
<feature type="domain" description="Chalcone isomerase" evidence="1">
    <location>
        <begin position="31"/>
        <end position="163"/>
    </location>
</feature>
<gene>
    <name evidence="2" type="ORF">N0K08_16415</name>
</gene>
<reference evidence="2 3" key="1">
    <citation type="submission" date="2022-09" db="EMBL/GenBank/DDBJ databases">
        <title>Draft genome of isolate Be4.</title>
        <authorList>
            <person name="Sanchez-Castro I."/>
            <person name="Martinez-Rodriguez P."/>
            <person name="Descostes M."/>
            <person name="Merroun M."/>
        </authorList>
    </citation>
    <scope>NUCLEOTIDE SEQUENCE [LARGE SCALE GENOMIC DNA]</scope>
    <source>
        <strain evidence="2 3">Be4</strain>
    </source>
</reference>
<dbReference type="Proteomes" id="UP001525968">
    <property type="component" value="Unassembled WGS sequence"/>
</dbReference>
<keyword evidence="2" id="KW-0413">Isomerase</keyword>
<organism evidence="2 3">
    <name type="scientific">Acidovorax bellezanensis</name>
    <dbReference type="NCBI Taxonomy" id="2976702"/>
    <lineage>
        <taxon>Bacteria</taxon>
        <taxon>Pseudomonadati</taxon>
        <taxon>Pseudomonadota</taxon>
        <taxon>Betaproteobacteria</taxon>
        <taxon>Burkholderiales</taxon>
        <taxon>Comamonadaceae</taxon>
        <taxon>Acidovorax</taxon>
    </lineage>
</organism>
<evidence type="ECO:0000313" key="2">
    <source>
        <dbReference type="EMBL" id="MCT9812232.1"/>
    </source>
</evidence>
<evidence type="ECO:0000313" key="3">
    <source>
        <dbReference type="Proteomes" id="UP001525968"/>
    </source>
</evidence>
<evidence type="ECO:0000259" key="1">
    <source>
        <dbReference type="Pfam" id="PF16036"/>
    </source>
</evidence>
<dbReference type="GO" id="GO:0016853">
    <property type="term" value="F:isomerase activity"/>
    <property type="evidence" value="ECO:0007669"/>
    <property type="project" value="UniProtKB-KW"/>
</dbReference>
<dbReference type="InterPro" id="IPR016087">
    <property type="entry name" value="Chalcone_isomerase"/>
</dbReference>
<sequence length="166" mass="18627">MPHTSLSAPSLPSELQALLPQAQRIGCAVLRFFGLQVYEACLWTGADFRAERYARQPIALELRYERKLDGSAIAERSIAEMRRIGAFSEEQARQWLELMTRAFPDVVAQDRLLGWSDGQGEVRFFHNGRLTASIQDAEYARLFFGIWLAPESSAPALRKSLLGLAA</sequence>
<comment type="caution">
    <text evidence="2">The sequence shown here is derived from an EMBL/GenBank/DDBJ whole genome shotgun (WGS) entry which is preliminary data.</text>
</comment>
<name>A0ABT2PP30_9BURK</name>
<dbReference type="Pfam" id="PF16036">
    <property type="entry name" value="Chalcone_3"/>
    <property type="match status" value="1"/>
</dbReference>
<dbReference type="RefSeq" id="WP_261501466.1">
    <property type="nucleotide sequence ID" value="NZ_JAODYH010000007.1"/>
</dbReference>
<proteinExistence type="predicted"/>